<proteinExistence type="predicted"/>
<reference evidence="1 2" key="1">
    <citation type="submission" date="2019-07" db="EMBL/GenBank/DDBJ databases">
        <title>Draft genome assembly of a fouling barnacle, Amphibalanus amphitrite (Darwin, 1854): The first reference genome for Thecostraca.</title>
        <authorList>
            <person name="Kim W."/>
        </authorList>
    </citation>
    <scope>NUCLEOTIDE SEQUENCE [LARGE SCALE GENOMIC DNA]</scope>
    <source>
        <strain evidence="1">SNU_AA5</strain>
        <tissue evidence="1">Soma without cirri and trophi</tissue>
    </source>
</reference>
<name>A0A6A4WLE9_AMPAM</name>
<gene>
    <name evidence="1" type="ORF">FJT64_020532</name>
</gene>
<evidence type="ECO:0000313" key="2">
    <source>
        <dbReference type="Proteomes" id="UP000440578"/>
    </source>
</evidence>
<organism evidence="1 2">
    <name type="scientific">Amphibalanus amphitrite</name>
    <name type="common">Striped barnacle</name>
    <name type="synonym">Balanus amphitrite</name>
    <dbReference type="NCBI Taxonomy" id="1232801"/>
    <lineage>
        <taxon>Eukaryota</taxon>
        <taxon>Metazoa</taxon>
        <taxon>Ecdysozoa</taxon>
        <taxon>Arthropoda</taxon>
        <taxon>Crustacea</taxon>
        <taxon>Multicrustacea</taxon>
        <taxon>Cirripedia</taxon>
        <taxon>Thoracica</taxon>
        <taxon>Thoracicalcarea</taxon>
        <taxon>Balanomorpha</taxon>
        <taxon>Balanoidea</taxon>
        <taxon>Balanidae</taxon>
        <taxon>Amphibalaninae</taxon>
        <taxon>Amphibalanus</taxon>
    </lineage>
</organism>
<comment type="caution">
    <text evidence="1">The sequence shown here is derived from an EMBL/GenBank/DDBJ whole genome shotgun (WGS) entry which is preliminary data.</text>
</comment>
<keyword evidence="2" id="KW-1185">Reference proteome</keyword>
<dbReference type="EMBL" id="VIIS01000506">
    <property type="protein sequence ID" value="KAF0308217.1"/>
    <property type="molecule type" value="Genomic_DNA"/>
</dbReference>
<accession>A0A6A4WLE9</accession>
<protein>
    <submittedName>
        <fullName evidence="1">Uncharacterized protein</fullName>
    </submittedName>
</protein>
<dbReference type="AlphaFoldDB" id="A0A6A4WLE9"/>
<dbReference type="Proteomes" id="UP000440578">
    <property type="component" value="Unassembled WGS sequence"/>
</dbReference>
<evidence type="ECO:0000313" key="1">
    <source>
        <dbReference type="EMBL" id="KAF0308217.1"/>
    </source>
</evidence>
<sequence>MASKDISFTDFMMEGLVELLESMMTDGTVNWNVSKVANIVGGCRCRAPVERCPSTDQRAEPSLLLYSSAVPSAVGLAGLPIVQSPLVQSPLIWRKKRDVEMDQQADPALLVYSSLPISSSIYSPFLWRKKRDIGAGERKRPCRILYRMPLGSDLLADNAFMMPLL</sequence>